<dbReference type="GO" id="GO:0005737">
    <property type="term" value="C:cytoplasm"/>
    <property type="evidence" value="ECO:0007669"/>
    <property type="project" value="TreeGrafter"/>
</dbReference>
<dbReference type="Pfam" id="PF03321">
    <property type="entry name" value="GH3"/>
    <property type="match status" value="1"/>
</dbReference>
<dbReference type="GO" id="GO:0016881">
    <property type="term" value="F:acid-amino acid ligase activity"/>
    <property type="evidence" value="ECO:0007669"/>
    <property type="project" value="TreeGrafter"/>
</dbReference>
<dbReference type="InterPro" id="IPR004993">
    <property type="entry name" value="GH3"/>
</dbReference>
<organism evidence="1 2">
    <name type="scientific">Coffea canephora</name>
    <name type="common">Robusta coffee</name>
    <dbReference type="NCBI Taxonomy" id="49390"/>
    <lineage>
        <taxon>Eukaryota</taxon>
        <taxon>Viridiplantae</taxon>
        <taxon>Streptophyta</taxon>
        <taxon>Embryophyta</taxon>
        <taxon>Tracheophyta</taxon>
        <taxon>Spermatophyta</taxon>
        <taxon>Magnoliopsida</taxon>
        <taxon>eudicotyledons</taxon>
        <taxon>Gunneridae</taxon>
        <taxon>Pentapetalae</taxon>
        <taxon>asterids</taxon>
        <taxon>lamiids</taxon>
        <taxon>Gentianales</taxon>
        <taxon>Rubiaceae</taxon>
        <taxon>Ixoroideae</taxon>
        <taxon>Gardenieae complex</taxon>
        <taxon>Bertiereae - Coffeeae clade</taxon>
        <taxon>Coffeeae</taxon>
        <taxon>Coffea</taxon>
    </lineage>
</organism>
<name>A0A068UJM9_COFCA</name>
<reference evidence="2" key="1">
    <citation type="journal article" date="2014" name="Science">
        <title>The coffee genome provides insight into the convergent evolution of caffeine biosynthesis.</title>
        <authorList>
            <person name="Denoeud F."/>
            <person name="Carretero-Paulet L."/>
            <person name="Dereeper A."/>
            <person name="Droc G."/>
            <person name="Guyot R."/>
            <person name="Pietrella M."/>
            <person name="Zheng C."/>
            <person name="Alberti A."/>
            <person name="Anthony F."/>
            <person name="Aprea G."/>
            <person name="Aury J.M."/>
            <person name="Bento P."/>
            <person name="Bernard M."/>
            <person name="Bocs S."/>
            <person name="Campa C."/>
            <person name="Cenci A."/>
            <person name="Combes M.C."/>
            <person name="Crouzillat D."/>
            <person name="Da Silva C."/>
            <person name="Daddiego L."/>
            <person name="De Bellis F."/>
            <person name="Dussert S."/>
            <person name="Garsmeur O."/>
            <person name="Gayraud T."/>
            <person name="Guignon V."/>
            <person name="Jahn K."/>
            <person name="Jamilloux V."/>
            <person name="Joet T."/>
            <person name="Labadie K."/>
            <person name="Lan T."/>
            <person name="Leclercq J."/>
            <person name="Lepelley M."/>
            <person name="Leroy T."/>
            <person name="Li L.T."/>
            <person name="Librado P."/>
            <person name="Lopez L."/>
            <person name="Munoz A."/>
            <person name="Noel B."/>
            <person name="Pallavicini A."/>
            <person name="Perrotta G."/>
            <person name="Poncet V."/>
            <person name="Pot D."/>
            <person name="Priyono X."/>
            <person name="Rigoreau M."/>
            <person name="Rouard M."/>
            <person name="Rozas J."/>
            <person name="Tranchant-Dubreuil C."/>
            <person name="VanBuren R."/>
            <person name="Zhang Q."/>
            <person name="Andrade A.C."/>
            <person name="Argout X."/>
            <person name="Bertrand B."/>
            <person name="de Kochko A."/>
            <person name="Graziosi G."/>
            <person name="Henry R.J."/>
            <person name="Jayarama X."/>
            <person name="Ming R."/>
            <person name="Nagai C."/>
            <person name="Rounsley S."/>
            <person name="Sankoff D."/>
            <person name="Giuliano G."/>
            <person name="Albert V.A."/>
            <person name="Wincker P."/>
            <person name="Lashermes P."/>
        </authorList>
    </citation>
    <scope>NUCLEOTIDE SEQUENCE [LARGE SCALE GENOMIC DNA]</scope>
    <source>
        <strain evidence="2">cv. DH200-94</strain>
    </source>
</reference>
<dbReference type="EMBL" id="HG739119">
    <property type="protein sequence ID" value="CDP08710.1"/>
    <property type="molecule type" value="Genomic_DNA"/>
</dbReference>
<dbReference type="AlphaFoldDB" id="A0A068UJM9"/>
<sequence length="188" mass="21428">MDLSAESFGVAPRRNMGMLEEMPLSLDPEDVIAEFEAMTRDAGRVQIETLKKILEENGRTEYLQRWGLDGRTDPESYKSCVPLVTHEDLEPYINRIVDGDDSSILTGNPITTISLSSGTTRGMPKFVPFNDELMESTMQIYKTSYSFRNRQVLHFLASRKFDWFSGFPYMAFRSHIDLSCGSPCLNYV</sequence>
<dbReference type="Gramene" id="CDP08710">
    <property type="protein sequence ID" value="CDP08710"/>
    <property type="gene ID" value="GSCOC_T00027773001"/>
</dbReference>
<keyword evidence="2" id="KW-1185">Reference proteome</keyword>
<dbReference type="PANTHER" id="PTHR31901">
    <property type="entry name" value="GH3 DOMAIN-CONTAINING PROTEIN"/>
    <property type="match status" value="1"/>
</dbReference>
<evidence type="ECO:0000313" key="1">
    <source>
        <dbReference type="EMBL" id="CDP08710.1"/>
    </source>
</evidence>
<dbReference type="OrthoDB" id="1915431at2759"/>
<gene>
    <name evidence="1" type="ORF">GSCOC_T00027773001</name>
</gene>
<dbReference type="PANTHER" id="PTHR31901:SF5">
    <property type="entry name" value="JASMONOYL--L-AMINO ACID SYNTHETASE JAR1"/>
    <property type="match status" value="1"/>
</dbReference>
<dbReference type="STRING" id="49390.A0A068UJM9"/>
<dbReference type="Proteomes" id="UP000295252">
    <property type="component" value="Chromosome IV"/>
</dbReference>
<accession>A0A068UJM9</accession>
<protein>
    <submittedName>
        <fullName evidence="1">Uncharacterized protein</fullName>
    </submittedName>
</protein>
<proteinExistence type="predicted"/>
<dbReference type="PhylomeDB" id="A0A068UJM9"/>
<dbReference type="OMA" id="YMAFRSH"/>
<evidence type="ECO:0000313" key="2">
    <source>
        <dbReference type="Proteomes" id="UP000295252"/>
    </source>
</evidence>
<dbReference type="InParanoid" id="A0A068UJM9"/>